<feature type="domain" description="CRAL-TRIO" evidence="2">
    <location>
        <begin position="118"/>
        <end position="296"/>
    </location>
</feature>
<dbReference type="InterPro" id="IPR036273">
    <property type="entry name" value="CRAL/TRIO_N_dom_sf"/>
</dbReference>
<protein>
    <submittedName>
        <fullName evidence="3">CRAL-TRIO domain-containing protein</fullName>
    </submittedName>
</protein>
<proteinExistence type="predicted"/>
<reference evidence="3 4" key="1">
    <citation type="submission" date="2016-07" db="EMBL/GenBank/DDBJ databases">
        <title>Pervasive Adenine N6-methylation of Active Genes in Fungi.</title>
        <authorList>
            <consortium name="DOE Joint Genome Institute"/>
            <person name="Mondo S.J."/>
            <person name="Dannebaum R.O."/>
            <person name="Kuo R.C."/>
            <person name="Labutti K."/>
            <person name="Haridas S."/>
            <person name="Kuo A."/>
            <person name="Salamov A."/>
            <person name="Ahrendt S.R."/>
            <person name="Lipzen A."/>
            <person name="Sullivan W."/>
            <person name="Andreopoulos W.B."/>
            <person name="Clum A."/>
            <person name="Lindquist E."/>
            <person name="Daum C."/>
            <person name="Ramamoorthy G.K."/>
            <person name="Gryganskyi A."/>
            <person name="Culley D."/>
            <person name="Magnuson J.K."/>
            <person name="James T.Y."/>
            <person name="O'Malley M.A."/>
            <person name="Stajich J.E."/>
            <person name="Spatafora J.W."/>
            <person name="Visel A."/>
            <person name="Grigoriev I.V."/>
        </authorList>
    </citation>
    <scope>NUCLEOTIDE SEQUENCE [LARGE SCALE GENOMIC DNA]</scope>
    <source>
        <strain evidence="3 4">NRRL 3116</strain>
    </source>
</reference>
<dbReference type="PANTHER" id="PTHR45657">
    <property type="entry name" value="CRAL-TRIO DOMAIN-CONTAINING PROTEIN YKL091C-RELATED"/>
    <property type="match status" value="1"/>
</dbReference>
<dbReference type="Gene3D" id="3.40.525.10">
    <property type="entry name" value="CRAL-TRIO lipid binding domain"/>
    <property type="match status" value="1"/>
</dbReference>
<dbReference type="AlphaFoldDB" id="A0A1Y2GRE5"/>
<dbReference type="OrthoDB" id="1434354at2759"/>
<dbReference type="SUPFAM" id="SSF52087">
    <property type="entry name" value="CRAL/TRIO domain"/>
    <property type="match status" value="1"/>
</dbReference>
<feature type="compositionally biased region" description="Low complexity" evidence="1">
    <location>
        <begin position="1"/>
        <end position="15"/>
    </location>
</feature>
<dbReference type="InterPro" id="IPR051026">
    <property type="entry name" value="PI/PC_transfer"/>
</dbReference>
<dbReference type="EMBL" id="MCFF01000016">
    <property type="protein sequence ID" value="ORZ17444.1"/>
    <property type="molecule type" value="Genomic_DNA"/>
</dbReference>
<comment type="caution">
    <text evidence="3">The sequence shown here is derived from an EMBL/GenBank/DDBJ whole genome shotgun (WGS) entry which is preliminary data.</text>
</comment>
<feature type="region of interest" description="Disordered" evidence="1">
    <location>
        <begin position="1"/>
        <end position="21"/>
    </location>
</feature>
<organism evidence="3 4">
    <name type="scientific">Lobosporangium transversale</name>
    <dbReference type="NCBI Taxonomy" id="64571"/>
    <lineage>
        <taxon>Eukaryota</taxon>
        <taxon>Fungi</taxon>
        <taxon>Fungi incertae sedis</taxon>
        <taxon>Mucoromycota</taxon>
        <taxon>Mortierellomycotina</taxon>
        <taxon>Mortierellomycetes</taxon>
        <taxon>Mortierellales</taxon>
        <taxon>Mortierellaceae</taxon>
        <taxon>Lobosporangium</taxon>
    </lineage>
</organism>
<dbReference type="InterPro" id="IPR001251">
    <property type="entry name" value="CRAL-TRIO_dom"/>
</dbReference>
<dbReference type="CDD" id="cd00170">
    <property type="entry name" value="SEC14"/>
    <property type="match status" value="1"/>
</dbReference>
<dbReference type="InParanoid" id="A0A1Y2GRE5"/>
<accession>A0A1Y2GRE5</accession>
<dbReference type="STRING" id="64571.A0A1Y2GRE5"/>
<gene>
    <name evidence="3" type="ORF">BCR41DRAFT_352511</name>
</gene>
<evidence type="ECO:0000259" key="2">
    <source>
        <dbReference type="PROSITE" id="PS50191"/>
    </source>
</evidence>
<dbReference type="PROSITE" id="PS50191">
    <property type="entry name" value="CRAL_TRIO"/>
    <property type="match status" value="1"/>
</dbReference>
<name>A0A1Y2GRE5_9FUNG</name>
<dbReference type="InterPro" id="IPR036865">
    <property type="entry name" value="CRAL-TRIO_dom_sf"/>
</dbReference>
<dbReference type="GeneID" id="33565807"/>
<dbReference type="Pfam" id="PF00650">
    <property type="entry name" value="CRAL_TRIO"/>
    <property type="match status" value="1"/>
</dbReference>
<dbReference type="SUPFAM" id="SSF46938">
    <property type="entry name" value="CRAL/TRIO N-terminal domain"/>
    <property type="match status" value="1"/>
</dbReference>
<dbReference type="RefSeq" id="XP_021881831.1">
    <property type="nucleotide sequence ID" value="XM_022023963.1"/>
</dbReference>
<dbReference type="Proteomes" id="UP000193648">
    <property type="component" value="Unassembled WGS sequence"/>
</dbReference>
<keyword evidence="4" id="KW-1185">Reference proteome</keyword>
<evidence type="ECO:0000313" key="4">
    <source>
        <dbReference type="Proteomes" id="UP000193648"/>
    </source>
</evidence>
<evidence type="ECO:0000256" key="1">
    <source>
        <dbReference type="SAM" id="MobiDB-lite"/>
    </source>
</evidence>
<evidence type="ECO:0000313" key="3">
    <source>
        <dbReference type="EMBL" id="ORZ17444.1"/>
    </source>
</evidence>
<sequence>MQTADSSTIASSASVHSKHPFKEPKQIEALKNFRALLGPDNVNFDDAELMRFLVARGFDINGAKAQLFASLEWRKTNKVDELPIPGPNNHNGVMYAVRGWHSVPDANVEAGQPNVPEHAVRLQRYMGGSCLHKWDKTGRPIYIERMGQHNVKGLAKNVTTAELTDYHIRCCEFVHNTIMPECEERFGTDDKAIDKETVIFDCTGMGFHQLHMEGLNMLRSLTDMDQKAYPERLGKLFIVNSPMVFVKVYSMIKKWLDPGVIQKIHILGKDYKKVLLEHIDEENLPDFLGGTCTCSHMPGGCVPSEILKNIKPVEKSSPTNNNDLLAVPSYVRPRSSSISSANSIMDIVMPGKPKDGFYQMVSTIPSGNTCEYEIVVADEEVEQQPEVIIKFRSKGVRAACDGFHFTVVRFMFGEQADSGTIVVPTKFYPLTECPDSGEGIEVKFRAKDAGLYVMSWKPESSRGLVQMEYGVTIDGILGEQGSDSP</sequence>
<dbReference type="SMART" id="SM00516">
    <property type="entry name" value="SEC14"/>
    <property type="match status" value="1"/>
</dbReference>
<dbReference type="PANTHER" id="PTHR45657:SF1">
    <property type="entry name" value="CRAL-TRIO DOMAIN-CONTAINING PROTEIN YKL091C-RELATED"/>
    <property type="match status" value="1"/>
</dbReference>